<dbReference type="UniPathway" id="UPA00904">
    <property type="reaction ID" value="UER00871"/>
</dbReference>
<feature type="binding site" evidence="6">
    <location>
        <position position="78"/>
    </location>
    <ligand>
        <name>substrate</name>
    </ligand>
</feature>
<sequence length="235" mass="25785">MKIGILVAMEEEIKRLAEEITDVTITKIAKQTFYDGKIHNTPVTIVQSGIGKVNASLATTLLIQTFNVEVVINTGSAGGLFEGLSIGDLVISKDLTYNDADNRGFGYIFGQIPQMPKQYHADDSLREMIEKVVATQEWSFQSGLILSGDSFISSKAEITKLKHHFPEALVTEMEGTAVAQICYQFDIPCAVIRAVSDSADEEATVNFDEFVVLAGQRSAELVLAVIKELEKKNHQ</sequence>
<comment type="similarity">
    <text evidence="6">Belongs to the PNP/UDP phosphorylase family. MtnN subfamily.</text>
</comment>
<comment type="catalytic activity">
    <reaction evidence="6">
        <text>S-adenosyl-L-homocysteine + H2O = S-(5-deoxy-D-ribos-5-yl)-L-homocysteine + adenine</text>
        <dbReference type="Rhea" id="RHEA:17805"/>
        <dbReference type="ChEBI" id="CHEBI:15377"/>
        <dbReference type="ChEBI" id="CHEBI:16708"/>
        <dbReference type="ChEBI" id="CHEBI:57856"/>
        <dbReference type="ChEBI" id="CHEBI:58195"/>
        <dbReference type="EC" id="3.2.2.9"/>
    </reaction>
</comment>
<dbReference type="GO" id="GO:0008782">
    <property type="term" value="F:adenosylhomocysteine nucleosidase activity"/>
    <property type="evidence" value="ECO:0007669"/>
    <property type="project" value="UniProtKB-UniRule"/>
</dbReference>
<evidence type="ECO:0000256" key="5">
    <source>
        <dbReference type="ARBA" id="ARBA00050313"/>
    </source>
</evidence>
<dbReference type="CDD" id="cd09008">
    <property type="entry name" value="MTAN"/>
    <property type="match status" value="1"/>
</dbReference>
<dbReference type="FunFam" id="3.40.50.1580:FF:000001">
    <property type="entry name" value="MTA/SAH nucleosidase family protein"/>
    <property type="match status" value="1"/>
</dbReference>
<dbReference type="EC" id="3.2.2.9" evidence="6"/>
<feature type="binding site" evidence="6">
    <location>
        <position position="152"/>
    </location>
    <ligand>
        <name>substrate</name>
    </ligand>
</feature>
<dbReference type="InterPro" id="IPR010049">
    <property type="entry name" value="MTA_SAH_Nsdase"/>
</dbReference>
<protein>
    <recommendedName>
        <fullName evidence="6">5'-methylthioadenosine/S-adenosylhomocysteine nucleosidase</fullName>
        <shortName evidence="6">MTA/SAH nucleosidase</shortName>
        <shortName evidence="6">MTAN</shortName>
        <ecNumber evidence="6">3.2.2.9</ecNumber>
    </recommendedName>
    <alternativeName>
        <fullName evidence="6">5'-deoxyadenosine nucleosidase</fullName>
        <shortName evidence="6">DOA nucleosidase</shortName>
        <shortName evidence="6">dAdo nucleosidase</shortName>
    </alternativeName>
    <alternativeName>
        <fullName evidence="6">5'-methylthioadenosine nucleosidase</fullName>
        <shortName evidence="6">MTA nucleosidase</shortName>
    </alternativeName>
    <alternativeName>
        <fullName evidence="6">S-adenosylhomocysteine nucleosidase</fullName>
        <shortName evidence="6">AdoHcy nucleosidase</shortName>
        <shortName evidence="6">SAH nucleosidase</shortName>
        <shortName evidence="6">SRH nucleosidase</shortName>
    </alternativeName>
</protein>
<dbReference type="GO" id="GO:0019284">
    <property type="term" value="P:L-methionine salvage from S-adenosylmethionine"/>
    <property type="evidence" value="ECO:0007669"/>
    <property type="project" value="TreeGrafter"/>
</dbReference>
<feature type="binding site" evidence="6">
    <location>
        <begin position="173"/>
        <end position="174"/>
    </location>
    <ligand>
        <name>substrate</name>
    </ligand>
</feature>
<keyword evidence="9" id="KW-1185">Reference proteome</keyword>
<name>A0A1M4T1V8_9LACT</name>
<dbReference type="GO" id="GO:0008930">
    <property type="term" value="F:methylthioadenosine nucleosidase activity"/>
    <property type="evidence" value="ECO:0007669"/>
    <property type="project" value="UniProtKB-UniRule"/>
</dbReference>
<evidence type="ECO:0000313" key="9">
    <source>
        <dbReference type="Proteomes" id="UP000184128"/>
    </source>
</evidence>
<dbReference type="InterPro" id="IPR035994">
    <property type="entry name" value="Nucleoside_phosphorylase_sf"/>
</dbReference>
<evidence type="ECO:0000256" key="3">
    <source>
        <dbReference type="ARBA" id="ARBA00022801"/>
    </source>
</evidence>
<dbReference type="EMBL" id="FQUF01000004">
    <property type="protein sequence ID" value="SHE38277.1"/>
    <property type="molecule type" value="Genomic_DNA"/>
</dbReference>
<dbReference type="HAMAP" id="MF_01684">
    <property type="entry name" value="Salvage_MtnN"/>
    <property type="match status" value="1"/>
</dbReference>
<accession>A0A1M4T1V8</accession>
<dbReference type="PANTHER" id="PTHR46832">
    <property type="entry name" value="5'-METHYLTHIOADENOSINE/S-ADENOSYLHOMOCYSTEINE NUCLEOSIDASE"/>
    <property type="match status" value="1"/>
</dbReference>
<keyword evidence="2 6" id="KW-0028">Amino-acid biosynthesis</keyword>
<dbReference type="PANTHER" id="PTHR46832:SF1">
    <property type="entry name" value="5'-METHYLTHIOADENOSINE_S-ADENOSYLHOMOCYSTEINE NUCLEOSIDASE"/>
    <property type="match status" value="1"/>
</dbReference>
<evidence type="ECO:0000259" key="7">
    <source>
        <dbReference type="Pfam" id="PF01048"/>
    </source>
</evidence>
<dbReference type="OrthoDB" id="9792278at2"/>
<feature type="domain" description="Nucleoside phosphorylase" evidence="7">
    <location>
        <begin position="2"/>
        <end position="227"/>
    </location>
</feature>
<evidence type="ECO:0000313" key="8">
    <source>
        <dbReference type="EMBL" id="SHE38277.1"/>
    </source>
</evidence>
<evidence type="ECO:0000256" key="2">
    <source>
        <dbReference type="ARBA" id="ARBA00022605"/>
    </source>
</evidence>
<evidence type="ECO:0000256" key="4">
    <source>
        <dbReference type="ARBA" id="ARBA00023167"/>
    </source>
</evidence>
<dbReference type="AlphaFoldDB" id="A0A1M4T1V8"/>
<dbReference type="Pfam" id="PF01048">
    <property type="entry name" value="PNP_UDP_1"/>
    <property type="match status" value="1"/>
</dbReference>
<keyword evidence="4 6" id="KW-0486">Methionine biosynthesis</keyword>
<dbReference type="SUPFAM" id="SSF53167">
    <property type="entry name" value="Purine and uridine phosphorylases"/>
    <property type="match status" value="1"/>
</dbReference>
<comment type="function">
    <text evidence="6">Catalyzes the irreversible cleavage of the glycosidic bond in both 5'-methylthioadenosine (MTA) and S-adenosylhomocysteine (SAH/AdoHcy) to adenine and the corresponding thioribose, 5'-methylthioribose and S-ribosylhomocysteine, respectively. Also cleaves 5'-deoxyadenosine, a toxic by-product of radical S-adenosylmethionine (SAM) enzymes, into 5-deoxyribose and adenine.</text>
</comment>
<dbReference type="Gene3D" id="3.40.50.1580">
    <property type="entry name" value="Nucleoside phosphorylase domain"/>
    <property type="match status" value="1"/>
</dbReference>
<comment type="pathway">
    <text evidence="1 6">Amino-acid biosynthesis; L-methionine biosynthesis via salvage pathway; S-methyl-5-thio-alpha-D-ribose 1-phosphate from S-methyl-5'-thioadenosine (hydrolase route): step 1/2.</text>
</comment>
<dbReference type="InterPro" id="IPR000845">
    <property type="entry name" value="Nucleoside_phosphorylase_d"/>
</dbReference>
<feature type="active site" description="Proton donor" evidence="6">
    <location>
        <position position="197"/>
    </location>
</feature>
<dbReference type="NCBIfam" id="NF004079">
    <property type="entry name" value="PRK05584.1"/>
    <property type="match status" value="1"/>
</dbReference>
<dbReference type="STRING" id="1121025.SAMN02745249_00329"/>
<comment type="catalytic activity">
    <reaction evidence="5">
        <text>5'-deoxyadenosine + H2O = 5-deoxy-D-ribose + adenine</text>
        <dbReference type="Rhea" id="RHEA:29859"/>
        <dbReference type="ChEBI" id="CHEBI:15377"/>
        <dbReference type="ChEBI" id="CHEBI:16708"/>
        <dbReference type="ChEBI" id="CHEBI:17319"/>
        <dbReference type="ChEBI" id="CHEBI:149540"/>
        <dbReference type="EC" id="3.2.2.9"/>
    </reaction>
    <physiologicalReaction direction="left-to-right" evidence="5">
        <dbReference type="Rhea" id="RHEA:29860"/>
    </physiologicalReaction>
</comment>
<evidence type="ECO:0000256" key="1">
    <source>
        <dbReference type="ARBA" id="ARBA00004945"/>
    </source>
</evidence>
<dbReference type="NCBIfam" id="TIGR01704">
    <property type="entry name" value="MTA_SAH-Nsdase"/>
    <property type="match status" value="1"/>
</dbReference>
<reference evidence="8 9" key="1">
    <citation type="submission" date="2016-11" db="EMBL/GenBank/DDBJ databases">
        <authorList>
            <person name="Jaros S."/>
            <person name="Januszkiewicz K."/>
            <person name="Wedrychowicz H."/>
        </authorList>
    </citation>
    <scope>NUCLEOTIDE SEQUENCE [LARGE SCALE GENOMIC DNA]</scope>
    <source>
        <strain evidence="8 9">DSM 15692</strain>
    </source>
</reference>
<proteinExistence type="inferred from homology"/>
<feature type="active site" description="Proton acceptor" evidence="6">
    <location>
        <position position="12"/>
    </location>
</feature>
<dbReference type="Proteomes" id="UP000184128">
    <property type="component" value="Unassembled WGS sequence"/>
</dbReference>
<gene>
    <name evidence="6" type="primary">mtnN</name>
    <name evidence="8" type="ORF">SAMN02745249_00329</name>
</gene>
<keyword evidence="3 6" id="KW-0378">Hydrolase</keyword>
<organism evidence="8 9">
    <name type="scientific">Atopostipes suicloacalis DSM 15692</name>
    <dbReference type="NCBI Taxonomy" id="1121025"/>
    <lineage>
        <taxon>Bacteria</taxon>
        <taxon>Bacillati</taxon>
        <taxon>Bacillota</taxon>
        <taxon>Bacilli</taxon>
        <taxon>Lactobacillales</taxon>
        <taxon>Carnobacteriaceae</taxon>
        <taxon>Atopostipes</taxon>
    </lineage>
</organism>
<comment type="catalytic activity">
    <reaction evidence="6">
        <text>S-methyl-5'-thioadenosine + H2O = 5-(methylsulfanyl)-D-ribose + adenine</text>
        <dbReference type="Rhea" id="RHEA:13617"/>
        <dbReference type="ChEBI" id="CHEBI:15377"/>
        <dbReference type="ChEBI" id="CHEBI:16708"/>
        <dbReference type="ChEBI" id="CHEBI:17509"/>
        <dbReference type="ChEBI" id="CHEBI:78440"/>
        <dbReference type="EC" id="3.2.2.9"/>
    </reaction>
</comment>
<dbReference type="GO" id="GO:0019509">
    <property type="term" value="P:L-methionine salvage from methylthioadenosine"/>
    <property type="evidence" value="ECO:0007669"/>
    <property type="project" value="UniProtKB-UniRule"/>
</dbReference>
<evidence type="ECO:0000256" key="6">
    <source>
        <dbReference type="HAMAP-Rule" id="MF_01684"/>
    </source>
</evidence>
<dbReference type="RefSeq" id="WP_073295278.1">
    <property type="nucleotide sequence ID" value="NZ_FQUF01000004.1"/>
</dbReference>
<dbReference type="GO" id="GO:0009164">
    <property type="term" value="P:nucleoside catabolic process"/>
    <property type="evidence" value="ECO:0007669"/>
    <property type="project" value="InterPro"/>
</dbReference>
<dbReference type="GO" id="GO:0005829">
    <property type="term" value="C:cytosol"/>
    <property type="evidence" value="ECO:0007669"/>
    <property type="project" value="TreeGrafter"/>
</dbReference>